<feature type="compositionally biased region" description="Basic and acidic residues" evidence="4">
    <location>
        <begin position="145"/>
        <end position="161"/>
    </location>
</feature>
<gene>
    <name evidence="6" type="ORF">PVL29_023291</name>
</gene>
<dbReference type="PROSITE" id="PS51998">
    <property type="entry name" value="DEK_C"/>
    <property type="match status" value="1"/>
</dbReference>
<dbReference type="GO" id="GO:0005634">
    <property type="term" value="C:nucleus"/>
    <property type="evidence" value="ECO:0007669"/>
    <property type="project" value="UniProtKB-SubCell"/>
</dbReference>
<feature type="region of interest" description="Disordered" evidence="4">
    <location>
        <begin position="393"/>
        <end position="504"/>
    </location>
</feature>
<feature type="compositionally biased region" description="Basic and acidic residues" evidence="4">
    <location>
        <begin position="281"/>
        <end position="297"/>
    </location>
</feature>
<dbReference type="Proteomes" id="UP001168098">
    <property type="component" value="Unassembled WGS sequence"/>
</dbReference>
<evidence type="ECO:0000313" key="6">
    <source>
        <dbReference type="EMBL" id="KAJ9673646.1"/>
    </source>
</evidence>
<feature type="compositionally biased region" description="Acidic residues" evidence="4">
    <location>
        <begin position="309"/>
        <end position="318"/>
    </location>
</feature>
<feature type="region of interest" description="Disordered" evidence="4">
    <location>
        <begin position="82"/>
        <end position="199"/>
    </location>
</feature>
<keyword evidence="2" id="KW-0143">Chaperone</keyword>
<keyword evidence="7" id="KW-1185">Reference proteome</keyword>
<dbReference type="EMBL" id="JARBHA010000018">
    <property type="protein sequence ID" value="KAJ9673646.1"/>
    <property type="molecule type" value="Genomic_DNA"/>
</dbReference>
<proteinExistence type="predicted"/>
<keyword evidence="3" id="KW-0539">Nucleus</keyword>
<evidence type="ECO:0000313" key="7">
    <source>
        <dbReference type="Proteomes" id="UP001168098"/>
    </source>
</evidence>
<sequence length="504" mass="56121">MAEEMQDSEPITKGTEEEAQEIESQIKAAMSSRVGHFKEQADSLTFEGVRRLLEKDLGLETYALDVHKRFVKQFLLECINAAADDNPSKKSGETREKNVCSTKGEAAEPPETVKSKKEVKEPSSGDEEKIEGSPVLGLMTGQKTAKSETEETQGKENKEVPSESTIKKAIRKRASYFKAKSENITMAGVRRVLEEDLKLDKKTLDPYKKFISEQLDEVLKSPQVSKPTTGVKKGSPKKNSHSRASRKTSSEGSSESLESESDEEEEVKPKTKMAPKGKTQNSEDLRKRKRPVKETKMPSKKRSKTAETVSEDNSDAEDSGNVSDDGHSQSSSEKPVKRKEVSAPAYGKRVENLKSIIKSCAMSVPPSVYKRVKQAPENKREAHLIKELEEILSKEGLSKNPSEKEIKDVRKKKERAKELEGIDTSNIVLSSRRRSTRSFVAPPKPKIPDESESEDAEDTDDDDDDDDDDEEEEEEVEDEEDDGGEDDDGSQSEELNEDNAGDSD</sequence>
<evidence type="ECO:0000256" key="4">
    <source>
        <dbReference type="SAM" id="MobiDB-lite"/>
    </source>
</evidence>
<comment type="caution">
    <text evidence="6">The sequence shown here is derived from an EMBL/GenBank/DDBJ whole genome shotgun (WGS) entry which is preliminary data.</text>
</comment>
<feature type="region of interest" description="Disordered" evidence="4">
    <location>
        <begin position="1"/>
        <end position="24"/>
    </location>
</feature>
<dbReference type="PANTHER" id="PTHR15410:SF2">
    <property type="entry name" value="HIRA-INTERACTING PROTEIN 3"/>
    <property type="match status" value="1"/>
</dbReference>
<dbReference type="InterPro" id="IPR037647">
    <property type="entry name" value="HIRIP3"/>
</dbReference>
<comment type="subcellular location">
    <subcellularLocation>
        <location evidence="1">Nucleus</location>
    </subcellularLocation>
</comment>
<feature type="compositionally biased region" description="Basic and acidic residues" evidence="4">
    <location>
        <begin position="111"/>
        <end position="131"/>
    </location>
</feature>
<evidence type="ECO:0000256" key="1">
    <source>
        <dbReference type="ARBA" id="ARBA00004123"/>
    </source>
</evidence>
<evidence type="ECO:0000259" key="5">
    <source>
        <dbReference type="PROSITE" id="PS51998"/>
    </source>
</evidence>
<dbReference type="InterPro" id="IPR019098">
    <property type="entry name" value="Histone_chaperone_domain_CHZ"/>
</dbReference>
<feature type="region of interest" description="Disordered" evidence="4">
    <location>
        <begin position="215"/>
        <end position="346"/>
    </location>
</feature>
<dbReference type="Pfam" id="PF09649">
    <property type="entry name" value="CHZ"/>
    <property type="match status" value="1"/>
</dbReference>
<evidence type="ECO:0000256" key="3">
    <source>
        <dbReference type="ARBA" id="ARBA00023242"/>
    </source>
</evidence>
<feature type="compositionally biased region" description="Basic residues" evidence="4">
    <location>
        <begin position="234"/>
        <end position="246"/>
    </location>
</feature>
<dbReference type="PANTHER" id="PTHR15410">
    <property type="entry name" value="HIRA-INTERACTING PROTEIN 3"/>
    <property type="match status" value="1"/>
</dbReference>
<feature type="compositionally biased region" description="Acidic residues" evidence="4">
    <location>
        <begin position="450"/>
        <end position="504"/>
    </location>
</feature>
<dbReference type="SMART" id="SM01082">
    <property type="entry name" value="CHZ"/>
    <property type="match status" value="1"/>
</dbReference>
<feature type="compositionally biased region" description="Basic and acidic residues" evidence="4">
    <location>
        <begin position="86"/>
        <end position="98"/>
    </location>
</feature>
<dbReference type="InterPro" id="IPR014876">
    <property type="entry name" value="DEK_C"/>
</dbReference>
<organism evidence="6 7">
    <name type="scientific">Vitis rotundifolia</name>
    <name type="common">Muscadine grape</name>
    <dbReference type="NCBI Taxonomy" id="103349"/>
    <lineage>
        <taxon>Eukaryota</taxon>
        <taxon>Viridiplantae</taxon>
        <taxon>Streptophyta</taxon>
        <taxon>Embryophyta</taxon>
        <taxon>Tracheophyta</taxon>
        <taxon>Spermatophyta</taxon>
        <taxon>Magnoliopsida</taxon>
        <taxon>eudicotyledons</taxon>
        <taxon>Gunneridae</taxon>
        <taxon>Pentapetalae</taxon>
        <taxon>rosids</taxon>
        <taxon>Vitales</taxon>
        <taxon>Vitaceae</taxon>
        <taxon>Viteae</taxon>
        <taxon>Vitis</taxon>
    </lineage>
</organism>
<dbReference type="AlphaFoldDB" id="A0AA39D779"/>
<feature type="domain" description="DEK-C" evidence="5">
    <location>
        <begin position="160"/>
        <end position="220"/>
    </location>
</feature>
<reference evidence="6 7" key="1">
    <citation type="journal article" date="2023" name="BMC Biotechnol.">
        <title>Vitis rotundifolia cv Carlos genome sequencing.</title>
        <authorList>
            <person name="Huff M."/>
            <person name="Hulse-Kemp A."/>
            <person name="Scheffler B."/>
            <person name="Youngblood R."/>
            <person name="Simpson S."/>
            <person name="Babiker E."/>
            <person name="Staton M."/>
        </authorList>
    </citation>
    <scope>NUCLEOTIDE SEQUENCE [LARGE SCALE GENOMIC DNA]</scope>
    <source>
        <tissue evidence="6">Leaf</tissue>
    </source>
</reference>
<feature type="compositionally biased region" description="Acidic residues" evidence="4">
    <location>
        <begin position="257"/>
        <end position="266"/>
    </location>
</feature>
<name>A0AA39D779_VITRO</name>
<evidence type="ECO:0000256" key="2">
    <source>
        <dbReference type="ARBA" id="ARBA00023186"/>
    </source>
</evidence>
<protein>
    <recommendedName>
        <fullName evidence="5">DEK-C domain-containing protein</fullName>
    </recommendedName>
</protein>
<accession>A0AA39D779</accession>
<feature type="compositionally biased region" description="Basic and acidic residues" evidence="4">
    <location>
        <begin position="393"/>
        <end position="408"/>
    </location>
</feature>